<keyword evidence="5 7" id="KW-0659">Purine metabolism</keyword>
<keyword evidence="11" id="KW-1185">Reference proteome</keyword>
<feature type="chain" id="PRO_5045561154" description="5-hydroxyisourate hydrolase" evidence="8">
    <location>
        <begin position="25"/>
        <end position="135"/>
    </location>
</feature>
<dbReference type="InterPro" id="IPR000895">
    <property type="entry name" value="Transthyretin/HIU_hydrolase"/>
</dbReference>
<dbReference type="CDD" id="cd05822">
    <property type="entry name" value="TLP_HIUase"/>
    <property type="match status" value="1"/>
</dbReference>
<name>A0ABS8GZR3_9SPHN</name>
<evidence type="ECO:0000256" key="4">
    <source>
        <dbReference type="ARBA" id="ARBA00011881"/>
    </source>
</evidence>
<dbReference type="SUPFAM" id="SSF49472">
    <property type="entry name" value="Transthyretin (synonym: prealbumin)"/>
    <property type="match status" value="1"/>
</dbReference>
<protein>
    <recommendedName>
        <fullName evidence="7">5-hydroxyisourate hydrolase</fullName>
        <shortName evidence="7">HIU hydrolase</shortName>
        <shortName evidence="7">HIUHase</shortName>
        <ecNumber evidence="7">3.5.2.17</ecNumber>
    </recommendedName>
</protein>
<proteinExistence type="inferred from homology"/>
<dbReference type="PANTHER" id="PTHR10395">
    <property type="entry name" value="URICASE AND TRANSTHYRETIN-RELATED"/>
    <property type="match status" value="1"/>
</dbReference>
<dbReference type="InterPro" id="IPR036817">
    <property type="entry name" value="Transthyretin/HIU_hydrolase_sf"/>
</dbReference>
<comment type="caution">
    <text evidence="10">The sequence shown here is derived from an EMBL/GenBank/DDBJ whole genome shotgun (WGS) entry which is preliminary data.</text>
</comment>
<dbReference type="InterPro" id="IPR023416">
    <property type="entry name" value="Transthyretin/HIU_hydrolase_d"/>
</dbReference>
<evidence type="ECO:0000256" key="6">
    <source>
        <dbReference type="ARBA" id="ARBA00022801"/>
    </source>
</evidence>
<dbReference type="EC" id="3.5.2.17" evidence="7"/>
<keyword evidence="6 7" id="KW-0378">Hydrolase</keyword>
<comment type="subunit">
    <text evidence="4 7">Homotetramer.</text>
</comment>
<comment type="catalytic activity">
    <reaction evidence="1 7">
        <text>5-hydroxyisourate + H2O = 5-hydroxy-2-oxo-4-ureido-2,5-dihydro-1H-imidazole-5-carboxylate + H(+)</text>
        <dbReference type="Rhea" id="RHEA:23736"/>
        <dbReference type="ChEBI" id="CHEBI:15377"/>
        <dbReference type="ChEBI" id="CHEBI:15378"/>
        <dbReference type="ChEBI" id="CHEBI:18072"/>
        <dbReference type="ChEBI" id="CHEBI:58639"/>
        <dbReference type="EC" id="3.5.2.17"/>
    </reaction>
</comment>
<reference evidence="10 11" key="1">
    <citation type="submission" date="2021-10" db="EMBL/GenBank/DDBJ databases">
        <title>The diversity and Nitrogen Metabolism of Culturable Nitrate-Utilizing Bacteria Within the Oxygen Minimum Zone of the Changjiang (Yangtze River)Estuary.</title>
        <authorList>
            <person name="Zhang D."/>
            <person name="Zheng J."/>
            <person name="Liu S."/>
            <person name="He W."/>
        </authorList>
    </citation>
    <scope>NUCLEOTIDE SEQUENCE [LARGE SCALE GENOMIC DNA]</scope>
    <source>
        <strain evidence="10 11">FXH275-2</strain>
    </source>
</reference>
<evidence type="ECO:0000256" key="5">
    <source>
        <dbReference type="ARBA" id="ARBA00022631"/>
    </source>
</evidence>
<dbReference type="PRINTS" id="PR00189">
    <property type="entry name" value="TRNSTHYRETIN"/>
</dbReference>
<evidence type="ECO:0000256" key="7">
    <source>
        <dbReference type="RuleBase" id="RU361270"/>
    </source>
</evidence>
<comment type="function">
    <text evidence="2">Catalyzes the hydrolysis of 5-hydroxyisourate (HIU) to 2-oxo-4-hydroxy-4-carboxy-5-ureidoimidazoline (OHCU).</text>
</comment>
<evidence type="ECO:0000256" key="8">
    <source>
        <dbReference type="SAM" id="SignalP"/>
    </source>
</evidence>
<dbReference type="Proteomes" id="UP001198830">
    <property type="component" value="Unassembled WGS sequence"/>
</dbReference>
<dbReference type="GO" id="GO:0033971">
    <property type="term" value="F:hydroxyisourate hydrolase activity"/>
    <property type="evidence" value="ECO:0007669"/>
    <property type="project" value="UniProtKB-EC"/>
</dbReference>
<gene>
    <name evidence="10" type="primary">uraH</name>
    <name evidence="10" type="ORF">LL253_01390</name>
</gene>
<dbReference type="NCBIfam" id="TIGR02962">
    <property type="entry name" value="hdxy_isourate"/>
    <property type="match status" value="1"/>
</dbReference>
<organism evidence="10 11">
    <name type="scientific">Sphingobium soli</name>
    <dbReference type="NCBI Taxonomy" id="1591116"/>
    <lineage>
        <taxon>Bacteria</taxon>
        <taxon>Pseudomonadati</taxon>
        <taxon>Pseudomonadota</taxon>
        <taxon>Alphaproteobacteria</taxon>
        <taxon>Sphingomonadales</taxon>
        <taxon>Sphingomonadaceae</taxon>
        <taxon>Sphingobium</taxon>
    </lineage>
</organism>
<evidence type="ECO:0000256" key="2">
    <source>
        <dbReference type="ARBA" id="ARBA00002704"/>
    </source>
</evidence>
<comment type="similarity">
    <text evidence="3 7">Belongs to the transthyretin family. 5-hydroxyisourate hydrolase subfamily.</text>
</comment>
<dbReference type="SMART" id="SM00095">
    <property type="entry name" value="TR_THY"/>
    <property type="match status" value="1"/>
</dbReference>
<feature type="domain" description="Transthyretin/hydroxyisourate hydrolase" evidence="9">
    <location>
        <begin position="22"/>
        <end position="135"/>
    </location>
</feature>
<dbReference type="EMBL" id="JAJGNP010000001">
    <property type="protein sequence ID" value="MCC4231338.1"/>
    <property type="molecule type" value="Genomic_DNA"/>
</dbReference>
<accession>A0ABS8GZR3</accession>
<dbReference type="InterPro" id="IPR014306">
    <property type="entry name" value="Hydroxyisourate_hydrolase"/>
</dbReference>
<dbReference type="Gene3D" id="2.60.40.180">
    <property type="entry name" value="Transthyretin/hydroxyisourate hydrolase domain"/>
    <property type="match status" value="1"/>
</dbReference>
<keyword evidence="8" id="KW-0732">Signal</keyword>
<evidence type="ECO:0000313" key="10">
    <source>
        <dbReference type="EMBL" id="MCC4231338.1"/>
    </source>
</evidence>
<evidence type="ECO:0000259" key="9">
    <source>
        <dbReference type="SMART" id="SM00095"/>
    </source>
</evidence>
<evidence type="ECO:0000256" key="3">
    <source>
        <dbReference type="ARBA" id="ARBA00009850"/>
    </source>
</evidence>
<evidence type="ECO:0000313" key="11">
    <source>
        <dbReference type="Proteomes" id="UP001198830"/>
    </source>
</evidence>
<dbReference type="InterPro" id="IPR023419">
    <property type="entry name" value="Transthyretin_CS"/>
</dbReference>
<dbReference type="PROSITE" id="PS00769">
    <property type="entry name" value="TRANSTHYRETIN_2"/>
    <property type="match status" value="1"/>
</dbReference>
<dbReference type="PANTHER" id="PTHR10395:SF7">
    <property type="entry name" value="5-HYDROXYISOURATE HYDROLASE"/>
    <property type="match status" value="1"/>
</dbReference>
<dbReference type="RefSeq" id="WP_037543428.1">
    <property type="nucleotide sequence ID" value="NZ_JAJGNP010000001.1"/>
</dbReference>
<sequence length="135" mass="14195">MKAVYAFSISILGALAALPMPAAASEISTHVLDLATGTGGAGIPATLERKNDAGDWVAVGSAATDANGRVRNFGSEVVTPPGIYRIRFDISRYAGAGAKPFFPEIDIVFRADDDSAHYHVPVVMSPYGYSSYRGN</sequence>
<evidence type="ECO:0000256" key="1">
    <source>
        <dbReference type="ARBA" id="ARBA00001043"/>
    </source>
</evidence>
<dbReference type="Pfam" id="PF00576">
    <property type="entry name" value="Transthyretin"/>
    <property type="match status" value="1"/>
</dbReference>
<feature type="signal peptide" evidence="8">
    <location>
        <begin position="1"/>
        <end position="24"/>
    </location>
</feature>